<keyword evidence="5 6" id="KW-0408">Iron</keyword>
<dbReference type="GO" id="GO:0009055">
    <property type="term" value="F:electron transfer activity"/>
    <property type="evidence" value="ECO:0007669"/>
    <property type="project" value="InterPro"/>
</dbReference>
<keyword evidence="1" id="KW-0813">Transport</keyword>
<dbReference type="InterPro" id="IPR050597">
    <property type="entry name" value="Cytochrome_c_Oxidase_Subunit"/>
</dbReference>
<evidence type="ECO:0000256" key="1">
    <source>
        <dbReference type="ARBA" id="ARBA00022448"/>
    </source>
</evidence>
<dbReference type="PANTHER" id="PTHR33751:SF9">
    <property type="entry name" value="CYTOCHROME C4"/>
    <property type="match status" value="1"/>
</dbReference>
<dbReference type="PANTHER" id="PTHR33751">
    <property type="entry name" value="CBB3-TYPE CYTOCHROME C OXIDASE SUBUNIT FIXP"/>
    <property type="match status" value="1"/>
</dbReference>
<dbReference type="AlphaFoldDB" id="A0A2A4X4G4"/>
<dbReference type="Gene3D" id="1.10.760.10">
    <property type="entry name" value="Cytochrome c-like domain"/>
    <property type="match status" value="2"/>
</dbReference>
<evidence type="ECO:0000256" key="2">
    <source>
        <dbReference type="ARBA" id="ARBA00022617"/>
    </source>
</evidence>
<evidence type="ECO:0000313" key="9">
    <source>
        <dbReference type="EMBL" id="PCI77572.1"/>
    </source>
</evidence>
<accession>A0A2A4X4G4</accession>
<evidence type="ECO:0000313" key="10">
    <source>
        <dbReference type="Proteomes" id="UP000218767"/>
    </source>
</evidence>
<protein>
    <recommendedName>
        <fullName evidence="8">Cytochrome c domain-containing protein</fullName>
    </recommendedName>
</protein>
<evidence type="ECO:0000256" key="4">
    <source>
        <dbReference type="ARBA" id="ARBA00022982"/>
    </source>
</evidence>
<evidence type="ECO:0000256" key="6">
    <source>
        <dbReference type="PROSITE-ProRule" id="PRU00433"/>
    </source>
</evidence>
<evidence type="ECO:0000259" key="8">
    <source>
        <dbReference type="PROSITE" id="PS51007"/>
    </source>
</evidence>
<dbReference type="InterPro" id="IPR036909">
    <property type="entry name" value="Cyt_c-like_dom_sf"/>
</dbReference>
<keyword evidence="7" id="KW-0732">Signal</keyword>
<dbReference type="SUPFAM" id="SSF46626">
    <property type="entry name" value="Cytochrome c"/>
    <property type="match status" value="2"/>
</dbReference>
<evidence type="ECO:0000256" key="7">
    <source>
        <dbReference type="SAM" id="SignalP"/>
    </source>
</evidence>
<dbReference type="Pfam" id="PF00034">
    <property type="entry name" value="Cytochrom_C"/>
    <property type="match status" value="2"/>
</dbReference>
<dbReference type="GO" id="GO:0046872">
    <property type="term" value="F:metal ion binding"/>
    <property type="evidence" value="ECO:0007669"/>
    <property type="project" value="UniProtKB-KW"/>
</dbReference>
<keyword evidence="4" id="KW-0249">Electron transport</keyword>
<organism evidence="9 10">
    <name type="scientific">SAR86 cluster bacterium</name>
    <dbReference type="NCBI Taxonomy" id="2030880"/>
    <lineage>
        <taxon>Bacteria</taxon>
        <taxon>Pseudomonadati</taxon>
        <taxon>Pseudomonadota</taxon>
        <taxon>Gammaproteobacteria</taxon>
        <taxon>SAR86 cluster</taxon>
    </lineage>
</organism>
<keyword evidence="3 6" id="KW-0479">Metal-binding</keyword>
<dbReference type="EMBL" id="NVUL01000044">
    <property type="protein sequence ID" value="PCI77572.1"/>
    <property type="molecule type" value="Genomic_DNA"/>
</dbReference>
<dbReference type="Proteomes" id="UP000218767">
    <property type="component" value="Unassembled WGS sequence"/>
</dbReference>
<keyword evidence="2 6" id="KW-0349">Heme</keyword>
<evidence type="ECO:0000256" key="3">
    <source>
        <dbReference type="ARBA" id="ARBA00022723"/>
    </source>
</evidence>
<feature type="chain" id="PRO_5011997677" description="Cytochrome c domain-containing protein" evidence="7">
    <location>
        <begin position="23"/>
        <end position="210"/>
    </location>
</feature>
<evidence type="ECO:0000256" key="5">
    <source>
        <dbReference type="ARBA" id="ARBA00023004"/>
    </source>
</evidence>
<feature type="signal peptide" evidence="7">
    <location>
        <begin position="1"/>
        <end position="22"/>
    </location>
</feature>
<dbReference type="GO" id="GO:0020037">
    <property type="term" value="F:heme binding"/>
    <property type="evidence" value="ECO:0007669"/>
    <property type="project" value="InterPro"/>
</dbReference>
<reference evidence="10" key="1">
    <citation type="submission" date="2017-08" db="EMBL/GenBank/DDBJ databases">
        <title>A dynamic microbial community with high functional redundancy inhabits the cold, oxic subseafloor aquifer.</title>
        <authorList>
            <person name="Tully B.J."/>
            <person name="Wheat C.G."/>
            <person name="Glazer B.T."/>
            <person name="Huber J.A."/>
        </authorList>
    </citation>
    <scope>NUCLEOTIDE SEQUENCE [LARGE SCALE GENOMIC DNA]</scope>
</reference>
<gene>
    <name evidence="9" type="ORF">COB20_07610</name>
</gene>
<dbReference type="PROSITE" id="PS51007">
    <property type="entry name" value="CYTC"/>
    <property type="match status" value="2"/>
</dbReference>
<proteinExistence type="predicted"/>
<sequence>MKKLMTVTTLFISALCNIASQAAEGDVGVAADMGDRYCTTCHGVDGLGNIAIEAPRLAGMEAWYLKRQLENFRAGIRGTHGEDIQGIAMRPMAAKLSDESIADIVDWVGDWDFVPAEATVDGNVNQGRTAFQSCAACHGANAEGNEALGAPALAGQNDWYMITQLRNFRAGFRGSHQEDTYGSQMLTMSKTLRDEQAIINVVSYINTLQK</sequence>
<name>A0A2A4X4G4_9GAMM</name>
<feature type="domain" description="Cytochrome c" evidence="8">
    <location>
        <begin position="20"/>
        <end position="112"/>
    </location>
</feature>
<comment type="caution">
    <text evidence="9">The sequence shown here is derived from an EMBL/GenBank/DDBJ whole genome shotgun (WGS) entry which is preliminary data.</text>
</comment>
<feature type="domain" description="Cytochrome c" evidence="8">
    <location>
        <begin position="122"/>
        <end position="209"/>
    </location>
</feature>
<dbReference type="InterPro" id="IPR009056">
    <property type="entry name" value="Cyt_c-like_dom"/>
</dbReference>